<gene>
    <name evidence="3" type="ORF">ACETWP_09230</name>
</gene>
<dbReference type="PANTHER" id="PTHR44068:SF1">
    <property type="entry name" value="HYPOTHETICAL LOC100005854"/>
    <property type="match status" value="1"/>
</dbReference>
<evidence type="ECO:0000313" key="3">
    <source>
        <dbReference type="EMBL" id="MFB0834768.1"/>
    </source>
</evidence>
<keyword evidence="4" id="KW-1185">Reference proteome</keyword>
<accession>A0ABV4UM94</accession>
<dbReference type="Pfam" id="PF13847">
    <property type="entry name" value="Methyltransf_31"/>
    <property type="match status" value="1"/>
</dbReference>
<sequence>MDSEAYSHGHHPSVVRTHALRTAEDSAPHLIPHLRPGMSVLDVGCGPGTITSGLASLVDSGDGAGRATGIDRSADVIAEARRLAAANGVRNVAFEAGNVYGLPFEDASFDVAHAHQVLHHLADPVAALREMRRVVRPGGIVSVREADYAAMTWHPAAPELAQWLRVYDAISRSNGAEPNAGRHLLEWVLAAGFDAGDLSPSASAWVYATAQRRHQFGEGWAERVRESYYADQARDLGLATRADLEAIAQGWRRWAADRRSMFLLPSMEIIAVVPAG</sequence>
<dbReference type="SUPFAM" id="SSF53335">
    <property type="entry name" value="S-adenosyl-L-methionine-dependent methyltransferases"/>
    <property type="match status" value="1"/>
</dbReference>
<dbReference type="Proteomes" id="UP001575652">
    <property type="component" value="Unassembled WGS sequence"/>
</dbReference>
<evidence type="ECO:0000256" key="1">
    <source>
        <dbReference type="ARBA" id="ARBA00022679"/>
    </source>
</evidence>
<reference evidence="3 4" key="1">
    <citation type="submission" date="2024-09" db="EMBL/GenBank/DDBJ databases">
        <authorList>
            <person name="Salinas-Garcia M.A."/>
            <person name="Prieme A."/>
        </authorList>
    </citation>
    <scope>NUCLEOTIDE SEQUENCE [LARGE SCALE GENOMIC DNA]</scope>
    <source>
        <strain evidence="3 4">DSM 21081</strain>
    </source>
</reference>
<comment type="caution">
    <text evidence="3">The sequence shown here is derived from an EMBL/GenBank/DDBJ whole genome shotgun (WGS) entry which is preliminary data.</text>
</comment>
<name>A0ABV4UM94_9MICC</name>
<protein>
    <submittedName>
        <fullName evidence="3">Methyltransferase domain-containing protein</fullName>
    </submittedName>
</protein>
<keyword evidence="1" id="KW-0808">Transferase</keyword>
<proteinExistence type="predicted"/>
<dbReference type="GO" id="GO:0032259">
    <property type="term" value="P:methylation"/>
    <property type="evidence" value="ECO:0007669"/>
    <property type="project" value="UniProtKB-KW"/>
</dbReference>
<keyword evidence="3" id="KW-0489">Methyltransferase</keyword>
<dbReference type="GO" id="GO:0008168">
    <property type="term" value="F:methyltransferase activity"/>
    <property type="evidence" value="ECO:0007669"/>
    <property type="project" value="UniProtKB-KW"/>
</dbReference>
<dbReference type="CDD" id="cd02440">
    <property type="entry name" value="AdoMet_MTases"/>
    <property type="match status" value="1"/>
</dbReference>
<dbReference type="InterPro" id="IPR025714">
    <property type="entry name" value="Methyltranfer_dom"/>
</dbReference>
<evidence type="ECO:0000259" key="2">
    <source>
        <dbReference type="Pfam" id="PF13847"/>
    </source>
</evidence>
<dbReference type="Gene3D" id="3.40.50.150">
    <property type="entry name" value="Vaccinia Virus protein VP39"/>
    <property type="match status" value="1"/>
</dbReference>
<dbReference type="PANTHER" id="PTHR44068">
    <property type="entry name" value="ZGC:194242"/>
    <property type="match status" value="1"/>
</dbReference>
<dbReference type="InterPro" id="IPR029063">
    <property type="entry name" value="SAM-dependent_MTases_sf"/>
</dbReference>
<feature type="domain" description="Methyltransferase" evidence="2">
    <location>
        <begin position="36"/>
        <end position="166"/>
    </location>
</feature>
<evidence type="ECO:0000313" key="4">
    <source>
        <dbReference type="Proteomes" id="UP001575652"/>
    </source>
</evidence>
<organism evidence="3 4">
    <name type="scientific">Arthrobacter halodurans</name>
    <dbReference type="NCBI Taxonomy" id="516699"/>
    <lineage>
        <taxon>Bacteria</taxon>
        <taxon>Bacillati</taxon>
        <taxon>Actinomycetota</taxon>
        <taxon>Actinomycetes</taxon>
        <taxon>Micrococcales</taxon>
        <taxon>Micrococcaceae</taxon>
        <taxon>Arthrobacter</taxon>
    </lineage>
</organism>
<dbReference type="RefSeq" id="WP_373971940.1">
    <property type="nucleotide sequence ID" value="NZ_JBHDLJ010000006.1"/>
</dbReference>
<dbReference type="EMBL" id="JBHDLJ010000006">
    <property type="protein sequence ID" value="MFB0834768.1"/>
    <property type="molecule type" value="Genomic_DNA"/>
</dbReference>
<dbReference type="InterPro" id="IPR050447">
    <property type="entry name" value="Erg6_SMT_methyltransf"/>
</dbReference>